<evidence type="ECO:0000313" key="2">
    <source>
        <dbReference type="Proteomes" id="UP000003457"/>
    </source>
</evidence>
<dbReference type="EMBL" id="AEHJ01000015">
    <property type="protein sequence ID" value="EFO78044.1"/>
    <property type="molecule type" value="Genomic_DNA"/>
</dbReference>
<accession>A0AB72Z1Q0</accession>
<protein>
    <submittedName>
        <fullName evidence="1">Uncharacterized protein</fullName>
    </submittedName>
</protein>
<dbReference type="AlphaFoldDB" id="A0AB72Z1Q0"/>
<sequence>MRDLTRNPKPSRYVRNVRRANGQQEIRFTNGCRIMFGACENGFGRGLHSADIEVFDEAQILTIKALDNLIPIVNTSSNPLIVFMGNPPSLATSARCSRRNARPRCPANRTTCSMSS</sequence>
<dbReference type="Gene3D" id="3.40.50.300">
    <property type="entry name" value="P-loop containing nucleotide triphosphate hydrolases"/>
    <property type="match status" value="1"/>
</dbReference>
<evidence type="ECO:0000313" key="1">
    <source>
        <dbReference type="EMBL" id="EFO78044.1"/>
    </source>
</evidence>
<dbReference type="RefSeq" id="WP_003842368.1">
    <property type="nucleotide sequence ID" value="NZ_AEHJ01000015.1"/>
</dbReference>
<name>A0AB72Z1Q0_9BIFI</name>
<gene>
    <name evidence="1" type="ORF">HMPREF9003_2238</name>
</gene>
<proteinExistence type="predicted"/>
<comment type="caution">
    <text evidence="1">The sequence shown here is derived from an EMBL/GenBank/DDBJ whole genome shotgun (WGS) entry which is preliminary data.</text>
</comment>
<reference evidence="1 2" key="1">
    <citation type="submission" date="2010-10" db="EMBL/GenBank/DDBJ databases">
        <authorList>
            <person name="Durkin A.S."/>
            <person name="Madupu R."/>
            <person name="Torralba M."/>
            <person name="Gillis M."/>
            <person name="Methe B."/>
            <person name="Sutton G."/>
            <person name="Nelson K.E."/>
        </authorList>
    </citation>
    <scope>NUCLEOTIDE SEQUENCE [LARGE SCALE GENOMIC DNA]</scope>
    <source>
        <strain evidence="1 2">JCVIHMP022</strain>
    </source>
</reference>
<organism evidence="1 2">
    <name type="scientific">Bifidobacterium dentium JCVIHMP022</name>
    <dbReference type="NCBI Taxonomy" id="553191"/>
    <lineage>
        <taxon>Bacteria</taxon>
        <taxon>Bacillati</taxon>
        <taxon>Actinomycetota</taxon>
        <taxon>Actinomycetes</taxon>
        <taxon>Bifidobacteriales</taxon>
        <taxon>Bifidobacteriaceae</taxon>
        <taxon>Bifidobacterium</taxon>
    </lineage>
</organism>
<dbReference type="Proteomes" id="UP000003457">
    <property type="component" value="Unassembled WGS sequence"/>
</dbReference>
<dbReference type="InterPro" id="IPR027417">
    <property type="entry name" value="P-loop_NTPase"/>
</dbReference>